<gene>
    <name evidence="2" type="ORF">METZ01_LOCUS3721</name>
</gene>
<reference evidence="2" key="1">
    <citation type="submission" date="2018-05" db="EMBL/GenBank/DDBJ databases">
        <authorList>
            <person name="Lanie J.A."/>
            <person name="Ng W.-L."/>
            <person name="Kazmierczak K.M."/>
            <person name="Andrzejewski T.M."/>
            <person name="Davidsen T.M."/>
            <person name="Wayne K.J."/>
            <person name="Tettelin H."/>
            <person name="Glass J.I."/>
            <person name="Rusch D."/>
            <person name="Podicherti R."/>
            <person name="Tsui H.-C.T."/>
            <person name="Winkler M.E."/>
        </authorList>
    </citation>
    <scope>NUCLEOTIDE SEQUENCE</scope>
</reference>
<evidence type="ECO:0000313" key="2">
    <source>
        <dbReference type="EMBL" id="SUZ50867.1"/>
    </source>
</evidence>
<dbReference type="EMBL" id="UINC01000193">
    <property type="protein sequence ID" value="SUZ50867.1"/>
    <property type="molecule type" value="Genomic_DNA"/>
</dbReference>
<proteinExistence type="predicted"/>
<protein>
    <submittedName>
        <fullName evidence="2">Uncharacterized protein</fullName>
    </submittedName>
</protein>
<name>A0A381N8Q0_9ZZZZ</name>
<sequence>MGSKFFGNRMEKQPHGKKGVKQKFNNRNNKAKSGGVRKTGRGN</sequence>
<evidence type="ECO:0000256" key="1">
    <source>
        <dbReference type="SAM" id="MobiDB-lite"/>
    </source>
</evidence>
<dbReference type="AlphaFoldDB" id="A0A381N8Q0"/>
<accession>A0A381N8Q0</accession>
<feature type="region of interest" description="Disordered" evidence="1">
    <location>
        <begin position="1"/>
        <end position="43"/>
    </location>
</feature>
<organism evidence="2">
    <name type="scientific">marine metagenome</name>
    <dbReference type="NCBI Taxonomy" id="408172"/>
    <lineage>
        <taxon>unclassified sequences</taxon>
        <taxon>metagenomes</taxon>
        <taxon>ecological metagenomes</taxon>
    </lineage>
</organism>